<feature type="chain" id="PRO_5046906509" evidence="2">
    <location>
        <begin position="21"/>
        <end position="404"/>
    </location>
</feature>
<dbReference type="PROSITE" id="PS51257">
    <property type="entry name" value="PROKAR_LIPOPROTEIN"/>
    <property type="match status" value="1"/>
</dbReference>
<accession>A0ABU8JG52</accession>
<gene>
    <name evidence="4" type="ORF">WAT24_15310</name>
</gene>
<organism evidence="4 5">
    <name type="scientific">Fulvimonas yonginensis</name>
    <dbReference type="NCBI Taxonomy" id="1495200"/>
    <lineage>
        <taxon>Bacteria</taxon>
        <taxon>Pseudomonadati</taxon>
        <taxon>Pseudomonadota</taxon>
        <taxon>Gammaproteobacteria</taxon>
        <taxon>Lysobacterales</taxon>
        <taxon>Rhodanobacteraceae</taxon>
        <taxon>Fulvimonas</taxon>
    </lineage>
</organism>
<feature type="signal peptide" evidence="2">
    <location>
        <begin position="1"/>
        <end position="20"/>
    </location>
</feature>
<protein>
    <submittedName>
        <fullName evidence="4">LysM peptidoglycan-binding domain-containing protein</fullName>
    </submittedName>
</protein>
<comment type="caution">
    <text evidence="4">The sequence shown here is derived from an EMBL/GenBank/DDBJ whole genome shotgun (WGS) entry which is preliminary data.</text>
</comment>
<feature type="compositionally biased region" description="Low complexity" evidence="1">
    <location>
        <begin position="30"/>
        <end position="43"/>
    </location>
</feature>
<dbReference type="SMART" id="SM00257">
    <property type="entry name" value="LysM"/>
    <property type="match status" value="1"/>
</dbReference>
<proteinExistence type="predicted"/>
<dbReference type="PANTHER" id="PTHR33734">
    <property type="entry name" value="LYSM DOMAIN-CONTAINING GPI-ANCHORED PROTEIN 2"/>
    <property type="match status" value="1"/>
</dbReference>
<dbReference type="Proteomes" id="UP001381174">
    <property type="component" value="Unassembled WGS sequence"/>
</dbReference>
<evidence type="ECO:0000313" key="5">
    <source>
        <dbReference type="Proteomes" id="UP001381174"/>
    </source>
</evidence>
<dbReference type="SUPFAM" id="SSF53955">
    <property type="entry name" value="Lysozyme-like"/>
    <property type="match status" value="1"/>
</dbReference>
<evidence type="ECO:0000256" key="1">
    <source>
        <dbReference type="SAM" id="MobiDB-lite"/>
    </source>
</evidence>
<dbReference type="EMBL" id="JBBBNY010000016">
    <property type="protein sequence ID" value="MEI7038131.1"/>
    <property type="molecule type" value="Genomic_DNA"/>
</dbReference>
<evidence type="ECO:0000256" key="2">
    <source>
        <dbReference type="SAM" id="SignalP"/>
    </source>
</evidence>
<dbReference type="SUPFAM" id="SSF54106">
    <property type="entry name" value="LysM domain"/>
    <property type="match status" value="1"/>
</dbReference>
<evidence type="ECO:0000313" key="4">
    <source>
        <dbReference type="EMBL" id="MEI7038131.1"/>
    </source>
</evidence>
<dbReference type="Pfam" id="PF01476">
    <property type="entry name" value="LysM"/>
    <property type="match status" value="1"/>
</dbReference>
<dbReference type="Gene3D" id="1.10.530.10">
    <property type="match status" value="1"/>
</dbReference>
<dbReference type="RefSeq" id="WP_336808774.1">
    <property type="nucleotide sequence ID" value="NZ_JBBBNY010000016.1"/>
</dbReference>
<keyword evidence="5" id="KW-1185">Reference proteome</keyword>
<evidence type="ECO:0000259" key="3">
    <source>
        <dbReference type="PROSITE" id="PS51782"/>
    </source>
</evidence>
<keyword evidence="2" id="KW-0732">Signal</keyword>
<dbReference type="InterPro" id="IPR008258">
    <property type="entry name" value="Transglycosylase_SLT_dom_1"/>
</dbReference>
<name>A0ABU8JG52_9GAMM</name>
<dbReference type="PROSITE" id="PS51782">
    <property type="entry name" value="LYSM"/>
    <property type="match status" value="1"/>
</dbReference>
<feature type="domain" description="LysM" evidence="3">
    <location>
        <begin position="357"/>
        <end position="400"/>
    </location>
</feature>
<dbReference type="CDD" id="cd00118">
    <property type="entry name" value="LysM"/>
    <property type="match status" value="1"/>
</dbReference>
<dbReference type="PANTHER" id="PTHR33734:SF22">
    <property type="entry name" value="MEMBRANE-BOUND LYTIC MUREIN TRANSGLYCOSYLASE D"/>
    <property type="match status" value="1"/>
</dbReference>
<dbReference type="Pfam" id="PF01464">
    <property type="entry name" value="SLT"/>
    <property type="match status" value="1"/>
</dbReference>
<sequence>MKQPLRPLSIALSLLLAACATTPVPRNGQPPAGAEAPATRAPAVTNAPEQAAVSAAPDVWARLRDSFALPACAADPAVEAWAKRYTRSPRRFESQMRAVLPRLVYVEESAARHGVPGEFALLPWVESHFTPVPPRGNRPAGMWQIVPSTARRMKLQVGRAYDGRLDLTVSTDAVMTLLRHYHDWFQDWRLADYAYNGGRFGLDRLLARVGAPPPEPAVPELPVRAGTRQHLVKLLAIACVVREPERFGVTLPTLDDEQHLVAVAVGRRLTLAKAARQAGMPLATLANLNAGYRNGVVDASKGGGQLLLPRRYAEQLRAGLLAQAPGSRDGDAAGVGARSDPPGPNDADAPATRADPPTYVVRAGDTLSRIARRYHVRVAELKQWNHLRGDAIHAGQKLAVGAPD</sequence>
<feature type="region of interest" description="Disordered" evidence="1">
    <location>
        <begin position="323"/>
        <end position="358"/>
    </location>
</feature>
<dbReference type="InterPro" id="IPR018392">
    <property type="entry name" value="LysM"/>
</dbReference>
<feature type="compositionally biased region" description="Low complexity" evidence="1">
    <location>
        <begin position="345"/>
        <end position="357"/>
    </location>
</feature>
<dbReference type="InterPro" id="IPR036779">
    <property type="entry name" value="LysM_dom_sf"/>
</dbReference>
<dbReference type="Gene3D" id="3.10.350.10">
    <property type="entry name" value="LysM domain"/>
    <property type="match status" value="1"/>
</dbReference>
<dbReference type="InterPro" id="IPR023346">
    <property type="entry name" value="Lysozyme-like_dom_sf"/>
</dbReference>
<feature type="region of interest" description="Disordered" evidence="1">
    <location>
        <begin position="26"/>
        <end position="47"/>
    </location>
</feature>
<reference evidence="4 5" key="1">
    <citation type="journal article" date="2014" name="Int. J. Syst. Evol. Microbiol.">
        <title>Fulvimonas yonginensis sp. nov., isolated from greenhouse soil, and emended description of the genus Fulvimonas.</title>
        <authorList>
            <person name="Ahn J.H."/>
            <person name="Kim S.J."/>
            <person name="Weon H.Y."/>
            <person name="Hong S.B."/>
            <person name="Seok S.J."/>
            <person name="Kwon S.W."/>
        </authorList>
    </citation>
    <scope>NUCLEOTIDE SEQUENCE [LARGE SCALE GENOMIC DNA]</scope>
    <source>
        <strain evidence="4 5">KACC 16952</strain>
    </source>
</reference>